<gene>
    <name evidence="3" type="ORF">NE237_033233</name>
</gene>
<feature type="region of interest" description="Disordered" evidence="1">
    <location>
        <begin position="128"/>
        <end position="209"/>
    </location>
</feature>
<organism evidence="3 4">
    <name type="scientific">Protea cynaroides</name>
    <dbReference type="NCBI Taxonomy" id="273540"/>
    <lineage>
        <taxon>Eukaryota</taxon>
        <taxon>Viridiplantae</taxon>
        <taxon>Streptophyta</taxon>
        <taxon>Embryophyta</taxon>
        <taxon>Tracheophyta</taxon>
        <taxon>Spermatophyta</taxon>
        <taxon>Magnoliopsida</taxon>
        <taxon>Proteales</taxon>
        <taxon>Proteaceae</taxon>
        <taxon>Protea</taxon>
    </lineage>
</organism>
<evidence type="ECO:0000313" key="3">
    <source>
        <dbReference type="EMBL" id="KAJ4982396.1"/>
    </source>
</evidence>
<feature type="transmembrane region" description="Helical" evidence="2">
    <location>
        <begin position="57"/>
        <end position="76"/>
    </location>
</feature>
<dbReference type="Proteomes" id="UP001141806">
    <property type="component" value="Unassembled WGS sequence"/>
</dbReference>
<dbReference type="PANTHER" id="PTHR35997:SF6">
    <property type="entry name" value="COTTON FIBER PROTEIN"/>
    <property type="match status" value="1"/>
</dbReference>
<feature type="transmembrane region" description="Helical" evidence="2">
    <location>
        <begin position="26"/>
        <end position="45"/>
    </location>
</feature>
<keyword evidence="2" id="KW-0472">Membrane</keyword>
<name>A0A9Q0L5S5_9MAGN</name>
<evidence type="ECO:0000256" key="1">
    <source>
        <dbReference type="SAM" id="MobiDB-lite"/>
    </source>
</evidence>
<dbReference type="Pfam" id="PF05553">
    <property type="entry name" value="DUF761"/>
    <property type="match status" value="1"/>
</dbReference>
<dbReference type="EMBL" id="JAMYWD010000001">
    <property type="protein sequence ID" value="KAJ4982396.1"/>
    <property type="molecule type" value="Genomic_DNA"/>
</dbReference>
<protein>
    <recommendedName>
        <fullName evidence="5">DUF4408 domain-containing protein</fullName>
    </recommendedName>
</protein>
<evidence type="ECO:0000256" key="2">
    <source>
        <dbReference type="SAM" id="Phobius"/>
    </source>
</evidence>
<proteinExistence type="predicted"/>
<dbReference type="OrthoDB" id="680761at2759"/>
<dbReference type="PANTHER" id="PTHR35997">
    <property type="entry name" value="COTTON FIBER PROTEIN-RELATED"/>
    <property type="match status" value="1"/>
</dbReference>
<comment type="caution">
    <text evidence="3">The sequence shown here is derived from an EMBL/GenBank/DDBJ whole genome shotgun (WGS) entry which is preliminary data.</text>
</comment>
<keyword evidence="4" id="KW-1185">Reference proteome</keyword>
<dbReference type="AlphaFoldDB" id="A0A9Q0L5S5"/>
<keyword evidence="2" id="KW-1133">Transmembrane helix</keyword>
<sequence>MEESLLNLEKPIKANSTEKLHNSNKVSVSAFLFFIFLCFSVFHFHPSPYKLFHNTKFWFFLSNALILIIAANSGAFSSSKQKYDLYEEYLQNRRSRNPSSFVPASETQPLISSIKTKHVIYEEPITDRKPIISSSETEPSRESMPEDAQRSDNSERFEENRTVKSRQEETHVEDPRKTKEIRRSKSEETISLTGNENKRSLSRSVTEGYEVRTEENEFSAMSDEELNRRVEEFIRKFNRQMRLQETRSLSWSEN</sequence>
<keyword evidence="2" id="KW-0812">Transmembrane</keyword>
<evidence type="ECO:0000313" key="4">
    <source>
        <dbReference type="Proteomes" id="UP001141806"/>
    </source>
</evidence>
<feature type="compositionally biased region" description="Basic and acidic residues" evidence="1">
    <location>
        <begin position="138"/>
        <end position="188"/>
    </location>
</feature>
<accession>A0A9Q0L5S5</accession>
<reference evidence="3" key="1">
    <citation type="journal article" date="2023" name="Plant J.">
        <title>The genome of the king protea, Protea cynaroides.</title>
        <authorList>
            <person name="Chang J."/>
            <person name="Duong T.A."/>
            <person name="Schoeman C."/>
            <person name="Ma X."/>
            <person name="Roodt D."/>
            <person name="Barker N."/>
            <person name="Li Z."/>
            <person name="Van de Peer Y."/>
            <person name="Mizrachi E."/>
        </authorList>
    </citation>
    <scope>NUCLEOTIDE SEQUENCE</scope>
    <source>
        <tissue evidence="3">Young leaves</tissue>
    </source>
</reference>
<evidence type="ECO:0008006" key="5">
    <source>
        <dbReference type="Google" id="ProtNLM"/>
    </source>
</evidence>
<dbReference type="InterPro" id="IPR008480">
    <property type="entry name" value="DUF761_pln"/>
</dbReference>